<feature type="domain" description="N-end aminoacyl transferase N-terminal" evidence="3">
    <location>
        <begin position="5"/>
        <end position="83"/>
    </location>
</feature>
<keyword evidence="1 5" id="KW-0808">Transferase</keyword>
<comment type="caution">
    <text evidence="5">The sequence shown here is derived from an EMBL/GenBank/DDBJ whole genome shotgun (WGS) entry which is preliminary data.</text>
</comment>
<dbReference type="AlphaFoldDB" id="H7EHW5"/>
<gene>
    <name evidence="5" type="ORF">TresaDRAFT_2331</name>
</gene>
<dbReference type="Pfam" id="PF04377">
    <property type="entry name" value="ATE_C"/>
    <property type="match status" value="1"/>
</dbReference>
<protein>
    <submittedName>
        <fullName evidence="5">Arginine-tRNA-protein transferase domain protein</fullName>
    </submittedName>
</protein>
<evidence type="ECO:0000256" key="1">
    <source>
        <dbReference type="ARBA" id="ARBA00022679"/>
    </source>
</evidence>
<dbReference type="SUPFAM" id="SSF55729">
    <property type="entry name" value="Acyl-CoA N-acyltransferases (Nat)"/>
    <property type="match status" value="1"/>
</dbReference>
<sequence>MLEGRCGYFDDRNSVEFFIPLPDEGGDGDEKYSGGLPSLFDSLLSGGFRRSGKFVYNAVCPGCKQCVPIRIPVRKFAFSKNQRHLLRRNSDIEMRVVTGAEDMITMEKADLFSRYMERHEKTEPFSRSKSLEVLFDMNGIEKFEKPFYPGTVNFDYRLDGKLVGVGIIDLGRTSLSSCYFYYDISADMMRRSLGTYSILKEIEYCAASGYDFYYLGYYISKCRAMSYKGRFLPHELLIDGVWKEQCEQNWDV</sequence>
<keyword evidence="6" id="KW-1185">Reference proteome</keyword>
<evidence type="ECO:0000259" key="4">
    <source>
        <dbReference type="Pfam" id="PF04377"/>
    </source>
</evidence>
<dbReference type="GO" id="GO:0004057">
    <property type="term" value="F:arginyl-tRNA--protein transferase activity"/>
    <property type="evidence" value="ECO:0007669"/>
    <property type="project" value="InterPro"/>
</dbReference>
<dbReference type="EMBL" id="AGRW01000031">
    <property type="protein sequence ID" value="EIC02808.1"/>
    <property type="molecule type" value="Genomic_DNA"/>
</dbReference>
<dbReference type="InterPro" id="IPR030700">
    <property type="entry name" value="N-end_Aminoacyl_Trfase"/>
</dbReference>
<dbReference type="Pfam" id="PF04376">
    <property type="entry name" value="ATE_N"/>
    <property type="match status" value="1"/>
</dbReference>
<dbReference type="eggNOG" id="COG2935">
    <property type="taxonomic scope" value="Bacteria"/>
</dbReference>
<dbReference type="PANTHER" id="PTHR21367:SF1">
    <property type="entry name" value="ARGINYL-TRNA--PROTEIN TRANSFERASE 1"/>
    <property type="match status" value="1"/>
</dbReference>
<dbReference type="NCBIfam" id="NF002346">
    <property type="entry name" value="PRK01305.2-3"/>
    <property type="match status" value="1"/>
</dbReference>
<dbReference type="STRING" id="907348.TresaDRAFT_2331"/>
<evidence type="ECO:0000313" key="5">
    <source>
        <dbReference type="EMBL" id="EIC02808.1"/>
    </source>
</evidence>
<evidence type="ECO:0000259" key="3">
    <source>
        <dbReference type="Pfam" id="PF04376"/>
    </source>
</evidence>
<dbReference type="InterPro" id="IPR016181">
    <property type="entry name" value="Acyl_CoA_acyltransferase"/>
</dbReference>
<dbReference type="InterPro" id="IPR007471">
    <property type="entry name" value="N-end_Aminoacyl_Trfase_N"/>
</dbReference>
<feature type="domain" description="N-end rule aminoacyl transferase C-terminal" evidence="4">
    <location>
        <begin position="107"/>
        <end position="237"/>
    </location>
</feature>
<proteinExistence type="predicted"/>
<dbReference type="Proteomes" id="UP000003571">
    <property type="component" value="Unassembled WGS sequence"/>
</dbReference>
<dbReference type="PATRIC" id="fig|907348.3.peg.394"/>
<reference evidence="5 6" key="1">
    <citation type="submission" date="2011-09" db="EMBL/GenBank/DDBJ databases">
        <title>The draft genome of Treponema saccharophilum DSM 2985.</title>
        <authorList>
            <consortium name="US DOE Joint Genome Institute (JGI-PGF)"/>
            <person name="Lucas S."/>
            <person name="Copeland A."/>
            <person name="Lapidus A."/>
            <person name="Glavina del Rio T."/>
            <person name="Dalin E."/>
            <person name="Tice H."/>
            <person name="Bruce D."/>
            <person name="Goodwin L."/>
            <person name="Pitluck S."/>
            <person name="Peters L."/>
            <person name="Kyrpides N."/>
            <person name="Mavromatis K."/>
            <person name="Ivanova N."/>
            <person name="Markowitz V."/>
            <person name="Cheng J.-F."/>
            <person name="Hugenholtz P."/>
            <person name="Woyke T."/>
            <person name="Wu D."/>
            <person name="Gronow S."/>
            <person name="Wellnitz S."/>
            <person name="Brambilla E."/>
            <person name="Klenk H.-P."/>
            <person name="Eisen J.A."/>
        </authorList>
    </citation>
    <scope>NUCLEOTIDE SEQUENCE [LARGE SCALE GENOMIC DNA]</scope>
    <source>
        <strain evidence="5 6">DSM 2985</strain>
    </source>
</reference>
<dbReference type="InterPro" id="IPR007472">
    <property type="entry name" value="N-end_Aminoacyl_Trfase_C"/>
</dbReference>
<dbReference type="GO" id="GO:0005737">
    <property type="term" value="C:cytoplasm"/>
    <property type="evidence" value="ECO:0007669"/>
    <property type="project" value="TreeGrafter"/>
</dbReference>
<keyword evidence="2" id="KW-0012">Acyltransferase</keyword>
<evidence type="ECO:0000256" key="2">
    <source>
        <dbReference type="ARBA" id="ARBA00023315"/>
    </source>
</evidence>
<evidence type="ECO:0000313" key="6">
    <source>
        <dbReference type="Proteomes" id="UP000003571"/>
    </source>
</evidence>
<dbReference type="PANTHER" id="PTHR21367">
    <property type="entry name" value="ARGININE-TRNA-PROTEIN TRANSFERASE 1"/>
    <property type="match status" value="1"/>
</dbReference>
<name>H7EHW5_9SPIR</name>
<accession>H7EHW5</accession>
<organism evidence="5 6">
    <name type="scientific">Treponema saccharophilum DSM 2985</name>
    <dbReference type="NCBI Taxonomy" id="907348"/>
    <lineage>
        <taxon>Bacteria</taxon>
        <taxon>Pseudomonadati</taxon>
        <taxon>Spirochaetota</taxon>
        <taxon>Spirochaetia</taxon>
        <taxon>Spirochaetales</taxon>
        <taxon>Treponemataceae</taxon>
        <taxon>Treponema</taxon>
    </lineage>
</organism>